<dbReference type="GO" id="GO:0005524">
    <property type="term" value="F:ATP binding"/>
    <property type="evidence" value="ECO:0007669"/>
    <property type="project" value="UniProtKB-KW"/>
</dbReference>
<dbReference type="PRINTS" id="PR00344">
    <property type="entry name" value="BCTRLSENSOR"/>
</dbReference>
<dbReference type="EC" id="2.7.13.3" evidence="2"/>
<accession>A0A942UM98</accession>
<evidence type="ECO:0000313" key="12">
    <source>
        <dbReference type="Proteomes" id="UP000676456"/>
    </source>
</evidence>
<feature type="transmembrane region" description="Helical" evidence="9">
    <location>
        <begin position="6"/>
        <end position="26"/>
    </location>
</feature>
<dbReference type="InterPro" id="IPR005467">
    <property type="entry name" value="His_kinase_dom"/>
</dbReference>
<evidence type="ECO:0000256" key="3">
    <source>
        <dbReference type="ARBA" id="ARBA00022553"/>
    </source>
</evidence>
<keyword evidence="5" id="KW-0547">Nucleotide-binding</keyword>
<feature type="transmembrane region" description="Helical" evidence="9">
    <location>
        <begin position="160"/>
        <end position="179"/>
    </location>
</feature>
<keyword evidence="9" id="KW-0812">Transmembrane</keyword>
<reference evidence="11 12" key="1">
    <citation type="submission" date="2021-05" db="EMBL/GenBank/DDBJ databases">
        <title>Novel Bacillus species.</title>
        <authorList>
            <person name="Liu G."/>
        </authorList>
    </citation>
    <scope>NUCLEOTIDE SEQUENCE [LARGE SCALE GENOMIC DNA]</scope>
    <source>
        <strain evidence="11 12">FJAT-49682</strain>
    </source>
</reference>
<feature type="transmembrane region" description="Helical" evidence="9">
    <location>
        <begin position="130"/>
        <end position="148"/>
    </location>
</feature>
<dbReference type="Gene3D" id="3.30.565.10">
    <property type="entry name" value="Histidine kinase-like ATPase, C-terminal domain"/>
    <property type="match status" value="1"/>
</dbReference>
<feature type="domain" description="Histidine kinase" evidence="10">
    <location>
        <begin position="207"/>
        <end position="414"/>
    </location>
</feature>
<dbReference type="Proteomes" id="UP000676456">
    <property type="component" value="Unassembled WGS sequence"/>
</dbReference>
<dbReference type="SMART" id="SM00388">
    <property type="entry name" value="HisKA"/>
    <property type="match status" value="1"/>
</dbReference>
<keyword evidence="9" id="KW-0472">Membrane</keyword>
<protein>
    <recommendedName>
        <fullName evidence="2">histidine kinase</fullName>
        <ecNumber evidence="2">2.7.13.3</ecNumber>
    </recommendedName>
</protein>
<keyword evidence="8" id="KW-0902">Two-component regulatory system</keyword>
<dbReference type="Pfam" id="PF02518">
    <property type="entry name" value="HATPase_c"/>
    <property type="match status" value="1"/>
</dbReference>
<dbReference type="InterPro" id="IPR036097">
    <property type="entry name" value="HisK_dim/P_sf"/>
</dbReference>
<feature type="transmembrane region" description="Helical" evidence="9">
    <location>
        <begin position="38"/>
        <end position="55"/>
    </location>
</feature>
<keyword evidence="4" id="KW-0808">Transferase</keyword>
<evidence type="ECO:0000256" key="9">
    <source>
        <dbReference type="SAM" id="Phobius"/>
    </source>
</evidence>
<gene>
    <name evidence="11" type="ORF">KHA91_00680</name>
</gene>
<dbReference type="AlphaFoldDB" id="A0A942UM98"/>
<keyword evidence="9" id="KW-1133">Transmembrane helix</keyword>
<dbReference type="SUPFAM" id="SSF55874">
    <property type="entry name" value="ATPase domain of HSP90 chaperone/DNA topoisomerase II/histidine kinase"/>
    <property type="match status" value="1"/>
</dbReference>
<dbReference type="EMBL" id="JAGYPN010000001">
    <property type="protein sequence ID" value="MBS4221268.1"/>
    <property type="molecule type" value="Genomic_DNA"/>
</dbReference>
<dbReference type="InterPro" id="IPR003594">
    <property type="entry name" value="HATPase_dom"/>
</dbReference>
<dbReference type="InterPro" id="IPR004358">
    <property type="entry name" value="Sig_transdc_His_kin-like_C"/>
</dbReference>
<sequence>MEYVTIHFLFNLTLLIILLFLCLILPKRFSRIRLYKKTALLYLVISLILCYLFSYSLSDELVLDLRIVPFLIGGLYMRLSPILGLCVIIMRGFHGFDLGFFIVVAFYGLFSFLIWWISPWFLKLTSIKRIIFLISITLFVSLGILMMMEIVGHPHRTLDVWFAYIVIPPLGVAMISYIIEMMDKNVLLQQQLVKAEKLEALEQMGAAISHEIRNPLTTAIGFVQFLEEGLYESEKRDQYLSIIKGELDSAERVIKDYLTFSKPVIESVEQLDINQELAYLLNILQPLTKLNSIKVSTNFSSKGHIKGDRQKFHQCFINIIRYAIESMPNGGNLLIETYSIQTDMIIKIQDTGKGMSKVQLKRLGEPYYSTKGAKGTGLGIMVAYSIVWAMNGTIDVHSEIGKGTTFQFSFKLYSSNLHR</sequence>
<evidence type="ECO:0000256" key="2">
    <source>
        <dbReference type="ARBA" id="ARBA00012438"/>
    </source>
</evidence>
<evidence type="ECO:0000256" key="4">
    <source>
        <dbReference type="ARBA" id="ARBA00022679"/>
    </source>
</evidence>
<evidence type="ECO:0000256" key="7">
    <source>
        <dbReference type="ARBA" id="ARBA00022840"/>
    </source>
</evidence>
<dbReference type="SUPFAM" id="SSF47384">
    <property type="entry name" value="Homodimeric domain of signal transducing histidine kinase"/>
    <property type="match status" value="1"/>
</dbReference>
<dbReference type="InterPro" id="IPR036890">
    <property type="entry name" value="HATPase_C_sf"/>
</dbReference>
<dbReference type="CDD" id="cd00082">
    <property type="entry name" value="HisKA"/>
    <property type="match status" value="1"/>
</dbReference>
<evidence type="ECO:0000256" key="1">
    <source>
        <dbReference type="ARBA" id="ARBA00000085"/>
    </source>
</evidence>
<keyword evidence="3" id="KW-0597">Phosphoprotein</keyword>
<keyword evidence="7" id="KW-0067">ATP-binding</keyword>
<evidence type="ECO:0000256" key="8">
    <source>
        <dbReference type="ARBA" id="ARBA00023012"/>
    </source>
</evidence>
<keyword evidence="12" id="KW-1185">Reference proteome</keyword>
<proteinExistence type="predicted"/>
<organism evidence="11 12">
    <name type="scientific">Lederbergia citrea</name>
    <dbReference type="NCBI Taxonomy" id="2833581"/>
    <lineage>
        <taxon>Bacteria</taxon>
        <taxon>Bacillati</taxon>
        <taxon>Bacillota</taxon>
        <taxon>Bacilli</taxon>
        <taxon>Bacillales</taxon>
        <taxon>Bacillaceae</taxon>
        <taxon>Lederbergia</taxon>
    </lineage>
</organism>
<evidence type="ECO:0000259" key="10">
    <source>
        <dbReference type="PROSITE" id="PS50109"/>
    </source>
</evidence>
<dbReference type="SMART" id="SM00387">
    <property type="entry name" value="HATPase_c"/>
    <property type="match status" value="1"/>
</dbReference>
<dbReference type="Pfam" id="PF00512">
    <property type="entry name" value="HisKA"/>
    <property type="match status" value="1"/>
</dbReference>
<dbReference type="Gene3D" id="1.10.287.130">
    <property type="match status" value="1"/>
</dbReference>
<dbReference type="PROSITE" id="PS50109">
    <property type="entry name" value="HIS_KIN"/>
    <property type="match status" value="1"/>
</dbReference>
<feature type="transmembrane region" description="Helical" evidence="9">
    <location>
        <begin position="67"/>
        <end position="89"/>
    </location>
</feature>
<comment type="caution">
    <text evidence="11">The sequence shown here is derived from an EMBL/GenBank/DDBJ whole genome shotgun (WGS) entry which is preliminary data.</text>
</comment>
<evidence type="ECO:0000256" key="6">
    <source>
        <dbReference type="ARBA" id="ARBA00022777"/>
    </source>
</evidence>
<keyword evidence="6 11" id="KW-0418">Kinase</keyword>
<dbReference type="PANTHER" id="PTHR43065:SF46">
    <property type="entry name" value="C4-DICARBOXYLATE TRANSPORT SENSOR PROTEIN DCTB"/>
    <property type="match status" value="1"/>
</dbReference>
<evidence type="ECO:0000313" key="11">
    <source>
        <dbReference type="EMBL" id="MBS4221268.1"/>
    </source>
</evidence>
<name>A0A942UM98_9BACI</name>
<comment type="catalytic activity">
    <reaction evidence="1">
        <text>ATP + protein L-histidine = ADP + protein N-phospho-L-histidine.</text>
        <dbReference type="EC" id="2.7.13.3"/>
    </reaction>
</comment>
<dbReference type="PANTHER" id="PTHR43065">
    <property type="entry name" value="SENSOR HISTIDINE KINASE"/>
    <property type="match status" value="1"/>
</dbReference>
<feature type="transmembrane region" description="Helical" evidence="9">
    <location>
        <begin position="96"/>
        <end position="118"/>
    </location>
</feature>
<evidence type="ECO:0000256" key="5">
    <source>
        <dbReference type="ARBA" id="ARBA00022741"/>
    </source>
</evidence>
<dbReference type="GO" id="GO:0000155">
    <property type="term" value="F:phosphorelay sensor kinase activity"/>
    <property type="evidence" value="ECO:0007669"/>
    <property type="project" value="InterPro"/>
</dbReference>
<dbReference type="InterPro" id="IPR003661">
    <property type="entry name" value="HisK_dim/P_dom"/>
</dbReference>